<proteinExistence type="predicted"/>
<dbReference type="PANTHER" id="PTHR10806:SF6">
    <property type="entry name" value="SIGNAL PEPTIDASE COMPLEX CATALYTIC SUBUNIT SEC11"/>
    <property type="match status" value="1"/>
</dbReference>
<keyword evidence="2" id="KW-0645">Protease</keyword>
<sequence>MVSGLRTRERSRGRARVNATPWFDSPWQIAARAVSSAIVVVVVAAVIALVAVPRLMGGDSLTVLSGSMEPTFSAGDVIAVKGIEERDVCSDVSIGSIVTFFPEPNDPTLITHRVVGKTIGAFDDGTDCRLITQGDANSSADAPVSPQQVRGVFLFGVPGLGWARQWVADNPFLLAAGIGVVVVGWMLFAPRRSRSTVITVPRPTGADESAPSPSSGAAAAVSAEDDRALRERELALRERELALRERELELALRRVVAPEEPLSLPVSPSAFAGADLDAPTFDAIEQTLRDAAPDETARSSSPTRPWSEQ</sequence>
<gene>
    <name evidence="15" type="ORF">GCM10017586_16830</name>
</gene>
<reference evidence="15" key="2">
    <citation type="submission" date="2023-01" db="EMBL/GenBank/DDBJ databases">
        <authorList>
            <person name="Sun Q."/>
            <person name="Evtushenko L."/>
        </authorList>
    </citation>
    <scope>NUCLEOTIDE SEQUENCE</scope>
    <source>
        <strain evidence="15">VKM Ac-1447</strain>
    </source>
</reference>
<evidence type="ECO:0000256" key="9">
    <source>
        <dbReference type="ARBA" id="ARBA00033305"/>
    </source>
</evidence>
<dbReference type="Proteomes" id="UP001142317">
    <property type="component" value="Unassembled WGS sequence"/>
</dbReference>
<dbReference type="InterPro" id="IPR019756">
    <property type="entry name" value="Pept_S26A_signal_pept_1_Ser-AS"/>
</dbReference>
<comment type="function">
    <text evidence="10">Catalytic component of the signal peptidase complex (SPC) which catalyzes the cleavage of N-terminal signal sequences from nascent proteins as they are translocated into the lumen of the endoplasmic reticulum. Specifically cleaves N-terminal signal peptides that contain a hydrophobic alpha-helix (h-region) shorter than 18-20 amino acids.</text>
</comment>
<keyword evidence="6" id="KW-0735">Signal-anchor</keyword>
<dbReference type="GO" id="GO:0004252">
    <property type="term" value="F:serine-type endopeptidase activity"/>
    <property type="evidence" value="ECO:0007669"/>
    <property type="project" value="UniProtKB-UniRule"/>
</dbReference>
<keyword evidence="5" id="KW-0256">Endoplasmic reticulum</keyword>
<evidence type="ECO:0000256" key="10">
    <source>
        <dbReference type="ARBA" id="ARBA00045533"/>
    </source>
</evidence>
<feature type="compositionally biased region" description="Polar residues" evidence="12">
    <location>
        <begin position="298"/>
        <end position="309"/>
    </location>
</feature>
<evidence type="ECO:0000313" key="15">
    <source>
        <dbReference type="EMBL" id="GLJ80000.1"/>
    </source>
</evidence>
<keyword evidence="4" id="KW-0378">Hydrolase</keyword>
<dbReference type="InterPro" id="IPR036286">
    <property type="entry name" value="LexA/Signal_pep-like_sf"/>
</dbReference>
<dbReference type="SUPFAM" id="SSF51306">
    <property type="entry name" value="LexA/Signal peptidase"/>
    <property type="match status" value="1"/>
</dbReference>
<dbReference type="PROSITE" id="PS00501">
    <property type="entry name" value="SPASE_I_1"/>
    <property type="match status" value="1"/>
</dbReference>
<comment type="subcellular location">
    <subcellularLocation>
        <location evidence="1">Endoplasmic reticulum membrane</location>
        <topology evidence="1">Single-pass type II membrane protein</topology>
    </subcellularLocation>
</comment>
<evidence type="ECO:0000256" key="6">
    <source>
        <dbReference type="ARBA" id="ARBA00022968"/>
    </source>
</evidence>
<feature type="region of interest" description="Disordered" evidence="12">
    <location>
        <begin position="288"/>
        <end position="309"/>
    </location>
</feature>
<keyword evidence="8 13" id="KW-0472">Membrane</keyword>
<dbReference type="CDD" id="cd06530">
    <property type="entry name" value="S26_SPase_I"/>
    <property type="match status" value="1"/>
</dbReference>
<feature type="domain" description="Peptidase S26" evidence="14">
    <location>
        <begin position="40"/>
        <end position="116"/>
    </location>
</feature>
<evidence type="ECO:0000256" key="13">
    <source>
        <dbReference type="SAM" id="Phobius"/>
    </source>
</evidence>
<dbReference type="PANTHER" id="PTHR10806">
    <property type="entry name" value="SIGNAL PEPTIDASE COMPLEX CATALYTIC SUBUNIT SEC11"/>
    <property type="match status" value="1"/>
</dbReference>
<evidence type="ECO:0000256" key="2">
    <source>
        <dbReference type="ARBA" id="ARBA00022670"/>
    </source>
</evidence>
<dbReference type="GO" id="GO:0009003">
    <property type="term" value="F:signal peptidase activity"/>
    <property type="evidence" value="ECO:0007669"/>
    <property type="project" value="UniProtKB-EC"/>
</dbReference>
<dbReference type="PRINTS" id="PR00728">
    <property type="entry name" value="SIGNALPTASE"/>
</dbReference>
<keyword evidence="16" id="KW-1185">Reference proteome</keyword>
<feature type="region of interest" description="Disordered" evidence="12">
    <location>
        <begin position="200"/>
        <end position="224"/>
    </location>
</feature>
<evidence type="ECO:0000256" key="7">
    <source>
        <dbReference type="ARBA" id="ARBA00022989"/>
    </source>
</evidence>
<protein>
    <recommendedName>
        <fullName evidence="9 11">Signal peptidase I</fullName>
        <ecNumber evidence="11">3.4.21.89</ecNumber>
    </recommendedName>
</protein>
<dbReference type="AlphaFoldDB" id="A0A9W6HGC8"/>
<feature type="compositionally biased region" description="Basic and acidic residues" evidence="12">
    <location>
        <begin position="288"/>
        <end position="297"/>
    </location>
</feature>
<evidence type="ECO:0000256" key="4">
    <source>
        <dbReference type="ARBA" id="ARBA00022801"/>
    </source>
</evidence>
<evidence type="ECO:0000259" key="14">
    <source>
        <dbReference type="Pfam" id="PF10502"/>
    </source>
</evidence>
<dbReference type="Pfam" id="PF10502">
    <property type="entry name" value="Peptidase_S26"/>
    <property type="match status" value="1"/>
</dbReference>
<dbReference type="InterPro" id="IPR001733">
    <property type="entry name" value="Peptidase_S26B"/>
</dbReference>
<dbReference type="GO" id="GO:0006465">
    <property type="term" value="P:signal peptide processing"/>
    <property type="evidence" value="ECO:0007669"/>
    <property type="project" value="UniProtKB-UniRule"/>
</dbReference>
<name>A0A9W6HGC8_9MICO</name>
<evidence type="ECO:0000256" key="3">
    <source>
        <dbReference type="ARBA" id="ARBA00022692"/>
    </source>
</evidence>
<organism evidence="15 16">
    <name type="scientific">Microbacterium imperiale</name>
    <dbReference type="NCBI Taxonomy" id="33884"/>
    <lineage>
        <taxon>Bacteria</taxon>
        <taxon>Bacillati</taxon>
        <taxon>Actinomycetota</taxon>
        <taxon>Actinomycetes</taxon>
        <taxon>Micrococcales</taxon>
        <taxon>Microbacteriaceae</taxon>
        <taxon>Microbacterium</taxon>
    </lineage>
</organism>
<dbReference type="GO" id="GO:0016020">
    <property type="term" value="C:membrane"/>
    <property type="evidence" value="ECO:0007669"/>
    <property type="project" value="UniProtKB-UniRule"/>
</dbReference>
<keyword evidence="7 13" id="KW-1133">Transmembrane helix</keyword>
<evidence type="ECO:0000313" key="16">
    <source>
        <dbReference type="Proteomes" id="UP001142317"/>
    </source>
</evidence>
<feature type="transmembrane region" description="Helical" evidence="13">
    <location>
        <begin position="172"/>
        <end position="189"/>
    </location>
</feature>
<evidence type="ECO:0000256" key="5">
    <source>
        <dbReference type="ARBA" id="ARBA00022824"/>
    </source>
</evidence>
<keyword evidence="3 13" id="KW-0812">Transmembrane</keyword>
<dbReference type="NCBIfam" id="TIGR02228">
    <property type="entry name" value="sigpep_I_arch"/>
    <property type="match status" value="1"/>
</dbReference>
<evidence type="ECO:0000256" key="11">
    <source>
        <dbReference type="NCBIfam" id="TIGR02228"/>
    </source>
</evidence>
<dbReference type="EC" id="3.4.21.89" evidence="11"/>
<comment type="caution">
    <text evidence="15">The sequence shown here is derived from an EMBL/GenBank/DDBJ whole genome shotgun (WGS) entry which is preliminary data.</text>
</comment>
<feature type="transmembrane region" description="Helical" evidence="13">
    <location>
        <begin position="29"/>
        <end position="52"/>
    </location>
</feature>
<feature type="compositionally biased region" description="Low complexity" evidence="12">
    <location>
        <begin position="206"/>
        <end position="222"/>
    </location>
</feature>
<reference evidence="15" key="1">
    <citation type="journal article" date="2014" name="Int. J. Syst. Evol. Microbiol.">
        <title>Complete genome sequence of Corynebacterium casei LMG S-19264T (=DSM 44701T), isolated from a smear-ripened cheese.</title>
        <authorList>
            <consortium name="US DOE Joint Genome Institute (JGI-PGF)"/>
            <person name="Walter F."/>
            <person name="Albersmeier A."/>
            <person name="Kalinowski J."/>
            <person name="Ruckert C."/>
        </authorList>
    </citation>
    <scope>NUCLEOTIDE SEQUENCE</scope>
    <source>
        <strain evidence="15">VKM Ac-1447</strain>
    </source>
</reference>
<evidence type="ECO:0000256" key="1">
    <source>
        <dbReference type="ARBA" id="ARBA00004648"/>
    </source>
</evidence>
<dbReference type="EMBL" id="BSEO01000010">
    <property type="protein sequence ID" value="GLJ80000.1"/>
    <property type="molecule type" value="Genomic_DNA"/>
</dbReference>
<dbReference type="InterPro" id="IPR019533">
    <property type="entry name" value="Peptidase_S26"/>
</dbReference>
<accession>A0A9W6HGC8</accession>
<evidence type="ECO:0000256" key="12">
    <source>
        <dbReference type="SAM" id="MobiDB-lite"/>
    </source>
</evidence>
<evidence type="ECO:0000256" key="8">
    <source>
        <dbReference type="ARBA" id="ARBA00023136"/>
    </source>
</evidence>